<reference evidence="1" key="1">
    <citation type="journal article" date="2015" name="Nature">
        <title>Complex archaea that bridge the gap between prokaryotes and eukaryotes.</title>
        <authorList>
            <person name="Spang A."/>
            <person name="Saw J.H."/>
            <person name="Jorgensen S.L."/>
            <person name="Zaremba-Niedzwiedzka K."/>
            <person name="Martijn J."/>
            <person name="Lind A.E."/>
            <person name="van Eijk R."/>
            <person name="Schleper C."/>
            <person name="Guy L."/>
            <person name="Ettema T.J."/>
        </authorList>
    </citation>
    <scope>NUCLEOTIDE SEQUENCE</scope>
</reference>
<dbReference type="EMBL" id="LAZR01028014">
    <property type="protein sequence ID" value="KKL63890.1"/>
    <property type="molecule type" value="Genomic_DNA"/>
</dbReference>
<sequence length="280" mass="31366">MGCQVTKVLAANGEPSILYRDLSLITTNASETMQLYLQAKALGIGEMHVDPNGEPFIDEIVERLQEITSITQKEFQEVRPDFAIEAGALTPEIEALAKSIEKSIRETKRKIDAEPDNQDLRHFFEGAHEKLQADKLLLLTNQSAQSILDIANRELAFAKKIGSKSRIADAELKHIIDITDMWKFDVLREFLTPEQRDSENIMNTTFQEISGVAESVYNDILEVARQNTKERIEARNVQLGRPDTPVNVRVIKDISVPSSLFLDLTHAPEEIVAELAGTLA</sequence>
<comment type="caution">
    <text evidence="1">The sequence shown here is derived from an EMBL/GenBank/DDBJ whole genome shotgun (WGS) entry which is preliminary data.</text>
</comment>
<feature type="non-terminal residue" evidence="1">
    <location>
        <position position="280"/>
    </location>
</feature>
<organism evidence="1">
    <name type="scientific">marine sediment metagenome</name>
    <dbReference type="NCBI Taxonomy" id="412755"/>
    <lineage>
        <taxon>unclassified sequences</taxon>
        <taxon>metagenomes</taxon>
        <taxon>ecological metagenomes</taxon>
    </lineage>
</organism>
<gene>
    <name evidence="1" type="ORF">LCGC14_2170590</name>
</gene>
<dbReference type="AlphaFoldDB" id="A0A0F9G2W6"/>
<proteinExistence type="predicted"/>
<accession>A0A0F9G2W6</accession>
<evidence type="ECO:0000313" key="1">
    <source>
        <dbReference type="EMBL" id="KKL63890.1"/>
    </source>
</evidence>
<protein>
    <submittedName>
        <fullName evidence="1">Uncharacterized protein</fullName>
    </submittedName>
</protein>
<name>A0A0F9G2W6_9ZZZZ</name>